<dbReference type="GO" id="GO:0046081">
    <property type="term" value="P:dUTP catabolic process"/>
    <property type="evidence" value="ECO:0007669"/>
    <property type="project" value="TreeGrafter"/>
</dbReference>
<keyword evidence="4" id="KW-1185">Reference proteome</keyword>
<evidence type="ECO:0000313" key="4">
    <source>
        <dbReference type="Proteomes" id="UP000182569"/>
    </source>
</evidence>
<dbReference type="CDD" id="cd11528">
    <property type="entry name" value="NTP-PPase_MazG_Nterm"/>
    <property type="match status" value="1"/>
</dbReference>
<sequence length="481" mass="55281">MIKVVGLGPGAIDSLTIGTLEILKNSENIYLRTEKHPTVDYLKTLCIEFETYDNRYEENNNFDDVYRSIAEDLVEKNKLYGDIVYGVPGHPLVAETSVKILIELCAKNKIDIEIFPAVSFIDAVIQGLKLDPIEGLKIIDAFDIENQVLDKRVGLLITQVYSLSIASDVKLALLEYYEADMEIYFVRAAGIKDLESIRKIYLYELDRQKDIDYLTSIYIPKKIDATKDFYDLIKVVDTLRDENGCAWDREQTHESLKKCLIEECYEVLEAIDEKDEDNIIEELGDVLLQVIFHAKIGKEEGYFNINDVIRGITNKMINRHPHIFKSLESKTTKQVLESWEIIKSKEKQFNSYTEALKHVPKNLPGLMKAVKVQQKASKVGFDFECLEDAMEKVIEELGEVRDVYKGENRAKILEEVGDLVFSTVNIARLLDIDPEVAVNYTIDKFINRFGYIEENARDKGLELNQMSLADMDKLWNKSKRL</sequence>
<dbReference type="CDD" id="cd11723">
    <property type="entry name" value="YabN_N_like"/>
    <property type="match status" value="1"/>
</dbReference>
<dbReference type="InterPro" id="IPR000878">
    <property type="entry name" value="4pyrrol_Mease"/>
</dbReference>
<dbReference type="EMBL" id="CP015756">
    <property type="protein sequence ID" value="APC42390.1"/>
    <property type="molecule type" value="Genomic_DNA"/>
</dbReference>
<evidence type="ECO:0000259" key="1">
    <source>
        <dbReference type="Pfam" id="PF00590"/>
    </source>
</evidence>
<dbReference type="NCBIfam" id="TIGR00444">
    <property type="entry name" value="mazG"/>
    <property type="match status" value="1"/>
</dbReference>
<dbReference type="NCBIfam" id="NF007113">
    <property type="entry name" value="PRK09562.1"/>
    <property type="match status" value="1"/>
</dbReference>
<protein>
    <submittedName>
        <fullName evidence="3">Nucleoside triphosphate pyrophosphohydrolase</fullName>
    </submittedName>
</protein>
<dbReference type="FunFam" id="1.10.287.1080:FF:000001">
    <property type="entry name" value="Nucleoside triphosphate pyrophosphohydrolase"/>
    <property type="match status" value="1"/>
</dbReference>
<dbReference type="GO" id="GO:0046076">
    <property type="term" value="P:dTTP catabolic process"/>
    <property type="evidence" value="ECO:0007669"/>
    <property type="project" value="TreeGrafter"/>
</dbReference>
<dbReference type="InterPro" id="IPR035996">
    <property type="entry name" value="4pyrrol_Methylase_sf"/>
</dbReference>
<evidence type="ECO:0000313" key="3">
    <source>
        <dbReference type="EMBL" id="APC42390.1"/>
    </source>
</evidence>
<dbReference type="InterPro" id="IPR004518">
    <property type="entry name" value="MazG-like_dom"/>
</dbReference>
<dbReference type="Gene3D" id="1.10.287.1080">
    <property type="entry name" value="MazG-like"/>
    <property type="match status" value="2"/>
</dbReference>
<dbReference type="STRING" id="1552.A7L45_21280"/>
<organism evidence="3 4">
    <name type="scientific">Clostridium estertheticum subsp. estertheticum</name>
    <dbReference type="NCBI Taxonomy" id="1552"/>
    <lineage>
        <taxon>Bacteria</taxon>
        <taxon>Bacillati</taxon>
        <taxon>Bacillota</taxon>
        <taxon>Clostridia</taxon>
        <taxon>Eubacteriales</taxon>
        <taxon>Clostridiaceae</taxon>
        <taxon>Clostridium</taxon>
    </lineage>
</organism>
<dbReference type="Proteomes" id="UP000182569">
    <property type="component" value="Chromosome"/>
</dbReference>
<name>A0A1J0GN79_9CLOT</name>
<dbReference type="InterPro" id="IPR014777">
    <property type="entry name" value="4pyrrole_Mease_sub1"/>
</dbReference>
<dbReference type="AlphaFoldDB" id="A0A1J0GN79"/>
<evidence type="ECO:0000259" key="2">
    <source>
        <dbReference type="Pfam" id="PF03819"/>
    </source>
</evidence>
<dbReference type="PANTHER" id="PTHR30522">
    <property type="entry name" value="NUCLEOSIDE TRIPHOSPHATE PYROPHOSPHOHYDROLASE"/>
    <property type="match status" value="1"/>
</dbReference>
<dbReference type="GO" id="GO:0047429">
    <property type="term" value="F:nucleoside triphosphate diphosphatase activity"/>
    <property type="evidence" value="ECO:0007669"/>
    <property type="project" value="InterPro"/>
</dbReference>
<dbReference type="InterPro" id="IPR024180">
    <property type="entry name" value="Tetrapyrrole_Mease/MazG_pred"/>
</dbReference>
<dbReference type="CDD" id="cd11529">
    <property type="entry name" value="NTP-PPase_MazG_Cterm"/>
    <property type="match status" value="1"/>
</dbReference>
<dbReference type="InterPro" id="IPR048015">
    <property type="entry name" value="NTP-PPase_MazG-like_N"/>
</dbReference>
<dbReference type="GO" id="GO:0006950">
    <property type="term" value="P:response to stress"/>
    <property type="evidence" value="ECO:0007669"/>
    <property type="project" value="UniProtKB-ARBA"/>
</dbReference>
<dbReference type="GO" id="GO:0046047">
    <property type="term" value="P:TTP catabolic process"/>
    <property type="evidence" value="ECO:0007669"/>
    <property type="project" value="TreeGrafter"/>
</dbReference>
<dbReference type="InterPro" id="IPR035013">
    <property type="entry name" value="YabN_N"/>
</dbReference>
<dbReference type="OrthoDB" id="9808939at2"/>
<keyword evidence="3" id="KW-0378">Hydrolase</keyword>
<proteinExistence type="predicted"/>
<feature type="domain" description="NTP pyrophosphohydrolase MazG-like" evidence="2">
    <location>
        <begin position="389"/>
        <end position="448"/>
    </location>
</feature>
<dbReference type="SUPFAM" id="SSF101386">
    <property type="entry name" value="all-alpha NTP pyrophosphatases"/>
    <property type="match status" value="2"/>
</dbReference>
<dbReference type="InterPro" id="IPR011551">
    <property type="entry name" value="NTP_PyrPHydrolase_MazG"/>
</dbReference>
<dbReference type="GO" id="GO:0008168">
    <property type="term" value="F:methyltransferase activity"/>
    <property type="evidence" value="ECO:0007669"/>
    <property type="project" value="InterPro"/>
</dbReference>
<accession>A0A1J0GN79</accession>
<dbReference type="InterPro" id="IPR048011">
    <property type="entry name" value="NTP-PPase_MazG-like_C"/>
</dbReference>
<dbReference type="PIRSF" id="PIRSF002845">
    <property type="entry name" value="Ttrprl_mtas_MazG"/>
    <property type="match status" value="1"/>
</dbReference>
<dbReference type="GO" id="GO:0046052">
    <property type="term" value="P:UTP catabolic process"/>
    <property type="evidence" value="ECO:0007669"/>
    <property type="project" value="TreeGrafter"/>
</dbReference>
<feature type="domain" description="Tetrapyrrole methylase" evidence="1">
    <location>
        <begin position="2"/>
        <end position="204"/>
    </location>
</feature>
<dbReference type="Gene3D" id="3.40.1010.10">
    <property type="entry name" value="Cobalt-precorrin-4 Transmethylase, Domain 1"/>
    <property type="match status" value="1"/>
</dbReference>
<dbReference type="Pfam" id="PF00590">
    <property type="entry name" value="TP_methylase"/>
    <property type="match status" value="1"/>
</dbReference>
<gene>
    <name evidence="3" type="ORF">A7L45_21280</name>
</gene>
<dbReference type="PANTHER" id="PTHR30522:SF0">
    <property type="entry name" value="NUCLEOSIDE TRIPHOSPHATE PYROPHOSPHOHYDROLASE"/>
    <property type="match status" value="1"/>
</dbReference>
<dbReference type="GO" id="GO:0006203">
    <property type="term" value="P:dGTP catabolic process"/>
    <property type="evidence" value="ECO:0007669"/>
    <property type="project" value="TreeGrafter"/>
</dbReference>
<dbReference type="GO" id="GO:0046061">
    <property type="term" value="P:dATP catabolic process"/>
    <property type="evidence" value="ECO:0007669"/>
    <property type="project" value="TreeGrafter"/>
</dbReference>
<dbReference type="RefSeq" id="WP_071614676.1">
    <property type="nucleotide sequence ID" value="NZ_CP015756.1"/>
</dbReference>
<dbReference type="SUPFAM" id="SSF53790">
    <property type="entry name" value="Tetrapyrrole methylase"/>
    <property type="match status" value="1"/>
</dbReference>
<dbReference type="FunFam" id="1.10.287.1080:FF:000003">
    <property type="entry name" value="Nucleoside triphosphate pyrophosphohydrolase"/>
    <property type="match status" value="1"/>
</dbReference>
<reference evidence="4" key="1">
    <citation type="journal article" date="2016" name="Front. Microbiol.">
        <title>Complete Genome Sequence of Clostridium estertheticum DSM 8809, a Microbe Identified in Spoiled Vacuum Packed Beef.</title>
        <authorList>
            <person name="Yu Z."/>
            <person name="Gunn L."/>
            <person name="Brennan E."/>
            <person name="Reid R."/>
            <person name="Wall P.G."/>
            <person name="Gaora O.P."/>
            <person name="Hurley D."/>
            <person name="Bolton D."/>
            <person name="Fanning S."/>
        </authorList>
    </citation>
    <scope>NUCLEOTIDE SEQUENCE [LARGE SCALE GENOMIC DNA]</scope>
    <source>
        <strain evidence="4">DSM 8809</strain>
    </source>
</reference>
<dbReference type="KEGG" id="ceu:A7L45_21280"/>
<feature type="domain" description="NTP pyrophosphohydrolase MazG-like" evidence="2">
    <location>
        <begin position="251"/>
        <end position="324"/>
    </location>
</feature>
<dbReference type="Pfam" id="PF03819">
    <property type="entry name" value="MazG"/>
    <property type="match status" value="2"/>
</dbReference>